<dbReference type="OrthoDB" id="3254016at2"/>
<dbReference type="InterPro" id="IPR038770">
    <property type="entry name" value="Na+/solute_symporter_sf"/>
</dbReference>
<keyword evidence="5 8" id="KW-0812">Transmembrane</keyword>
<reference evidence="9 10" key="1">
    <citation type="submission" date="2015-12" db="EMBL/GenBank/DDBJ databases">
        <title>Serinicoccus chungangenesis strain CD08_5 genome sequencing and assembly.</title>
        <authorList>
            <person name="Chander A.M."/>
            <person name="Kaur G."/>
            <person name="Nair G.R."/>
            <person name="Dhawan D.K."/>
            <person name="Kochhar R.K."/>
            <person name="Mayilraj S."/>
            <person name="Bhadada S.K."/>
        </authorList>
    </citation>
    <scope>NUCLEOTIDE SEQUENCE [LARGE SCALE GENOMIC DNA]</scope>
    <source>
        <strain evidence="9 10">CD08_5</strain>
    </source>
</reference>
<name>A0A0W8IC04_9MICO</name>
<keyword evidence="4" id="KW-1003">Cell membrane</keyword>
<dbReference type="Proteomes" id="UP000054837">
    <property type="component" value="Unassembled WGS sequence"/>
</dbReference>
<evidence type="ECO:0000256" key="6">
    <source>
        <dbReference type="ARBA" id="ARBA00022989"/>
    </source>
</evidence>
<accession>A0A0W8IC04</accession>
<dbReference type="PANTHER" id="PTHR43057">
    <property type="entry name" value="ARSENITE EFFLUX TRANSPORTER"/>
    <property type="match status" value="1"/>
</dbReference>
<dbReference type="Pfam" id="PF01758">
    <property type="entry name" value="SBF"/>
    <property type="match status" value="1"/>
</dbReference>
<dbReference type="STRING" id="767452.AVL62_13790"/>
<protein>
    <submittedName>
        <fullName evidence="9">Arsenic resistance protein</fullName>
    </submittedName>
</protein>
<feature type="transmembrane region" description="Helical" evidence="8">
    <location>
        <begin position="100"/>
        <end position="123"/>
    </location>
</feature>
<feature type="transmembrane region" description="Helical" evidence="8">
    <location>
        <begin position="12"/>
        <end position="30"/>
    </location>
</feature>
<feature type="transmembrane region" description="Helical" evidence="8">
    <location>
        <begin position="237"/>
        <end position="256"/>
    </location>
</feature>
<evidence type="ECO:0000313" key="10">
    <source>
        <dbReference type="Proteomes" id="UP000054837"/>
    </source>
</evidence>
<dbReference type="InterPro" id="IPR004706">
    <property type="entry name" value="Arsenical-R_Acr3"/>
</dbReference>
<dbReference type="AlphaFoldDB" id="A0A0W8IC04"/>
<organism evidence="9 10">
    <name type="scientific">Serinicoccus chungangensis</name>
    <dbReference type="NCBI Taxonomy" id="767452"/>
    <lineage>
        <taxon>Bacteria</taxon>
        <taxon>Bacillati</taxon>
        <taxon>Actinomycetota</taxon>
        <taxon>Actinomycetes</taxon>
        <taxon>Micrococcales</taxon>
        <taxon>Ornithinimicrobiaceae</taxon>
        <taxon>Serinicoccus</taxon>
    </lineage>
</organism>
<comment type="caution">
    <text evidence="9">The sequence shown here is derived from an EMBL/GenBank/DDBJ whole genome shotgun (WGS) entry which is preliminary data.</text>
</comment>
<dbReference type="InterPro" id="IPR002657">
    <property type="entry name" value="BilAc:Na_symport/Acr3"/>
</dbReference>
<feature type="transmembrane region" description="Helical" evidence="8">
    <location>
        <begin position="130"/>
        <end position="151"/>
    </location>
</feature>
<feature type="transmembrane region" description="Helical" evidence="8">
    <location>
        <begin position="163"/>
        <end position="184"/>
    </location>
</feature>
<sequence>MPRRAVDWWDAHQVPLLLAAIVLGAAVGLIRPQLGPVLEPGIEPALMALLFATFLGVPLVEVGRALRDARFLGSVVVANFVVVPLVAGGLSRFVADDPGLLLGVLLVLLTPCVDYVIVFTGLAGGARDRLLAAVPLLMVLQVLLLPLYLLVLAGPEVLSVVEVAPFVEAFLLLIVVPLSAAALVQTLSQRHRAGRLVEDTMAAAMVPLLMATLALVVGSQVARLGAQAAEVARVVPIYVAFVVLAVAVGMAVSRAARLDVPSTRAVVFSAATRNSLVVLPLALALPASLAVVPLVVVTQTLVELVAMVVLVRLVPALTVEMHRRLHDRSRGNLHDQDP</sequence>
<dbReference type="GO" id="GO:0015104">
    <property type="term" value="F:antimonite transmembrane transporter activity"/>
    <property type="evidence" value="ECO:0007669"/>
    <property type="project" value="TreeGrafter"/>
</dbReference>
<feature type="transmembrane region" description="Helical" evidence="8">
    <location>
        <begin position="42"/>
        <end position="60"/>
    </location>
</feature>
<gene>
    <name evidence="9" type="ORF">AVL62_13790</name>
</gene>
<dbReference type="RefSeq" id="WP_058890317.1">
    <property type="nucleotide sequence ID" value="NZ_LQBL01000005.1"/>
</dbReference>
<dbReference type="Gene3D" id="1.20.1530.20">
    <property type="match status" value="1"/>
</dbReference>
<dbReference type="GO" id="GO:0005886">
    <property type="term" value="C:plasma membrane"/>
    <property type="evidence" value="ECO:0007669"/>
    <property type="project" value="UniProtKB-SubCell"/>
</dbReference>
<evidence type="ECO:0000256" key="8">
    <source>
        <dbReference type="SAM" id="Phobius"/>
    </source>
</evidence>
<dbReference type="PANTHER" id="PTHR43057:SF1">
    <property type="entry name" value="ARSENICAL-RESISTANCE PROTEIN 3"/>
    <property type="match status" value="1"/>
</dbReference>
<keyword evidence="3" id="KW-0813">Transport</keyword>
<evidence type="ECO:0000256" key="3">
    <source>
        <dbReference type="ARBA" id="ARBA00022448"/>
    </source>
</evidence>
<keyword evidence="7 8" id="KW-0472">Membrane</keyword>
<evidence type="ECO:0000256" key="2">
    <source>
        <dbReference type="ARBA" id="ARBA00010110"/>
    </source>
</evidence>
<feature type="transmembrane region" description="Helical" evidence="8">
    <location>
        <begin position="72"/>
        <end position="94"/>
    </location>
</feature>
<evidence type="ECO:0000256" key="4">
    <source>
        <dbReference type="ARBA" id="ARBA00022475"/>
    </source>
</evidence>
<dbReference type="GO" id="GO:0015105">
    <property type="term" value="F:arsenite transmembrane transporter activity"/>
    <property type="evidence" value="ECO:0007669"/>
    <property type="project" value="TreeGrafter"/>
</dbReference>
<comment type="subcellular location">
    <subcellularLocation>
        <location evidence="1">Cell membrane</location>
        <topology evidence="1">Multi-pass membrane protein</topology>
    </subcellularLocation>
</comment>
<proteinExistence type="inferred from homology"/>
<dbReference type="EMBL" id="LQBL01000005">
    <property type="protein sequence ID" value="KUG57482.1"/>
    <property type="molecule type" value="Genomic_DNA"/>
</dbReference>
<evidence type="ECO:0000313" key="9">
    <source>
        <dbReference type="EMBL" id="KUG57482.1"/>
    </source>
</evidence>
<feature type="transmembrane region" description="Helical" evidence="8">
    <location>
        <begin position="276"/>
        <end position="295"/>
    </location>
</feature>
<comment type="similarity">
    <text evidence="2">Belongs to the arsenical resistance-3 (ACR3) (TC 2.A.59) family.</text>
</comment>
<evidence type="ECO:0000256" key="1">
    <source>
        <dbReference type="ARBA" id="ARBA00004651"/>
    </source>
</evidence>
<evidence type="ECO:0000256" key="7">
    <source>
        <dbReference type="ARBA" id="ARBA00023136"/>
    </source>
</evidence>
<keyword evidence="10" id="KW-1185">Reference proteome</keyword>
<dbReference type="GO" id="GO:0015297">
    <property type="term" value="F:antiporter activity"/>
    <property type="evidence" value="ECO:0007669"/>
    <property type="project" value="InterPro"/>
</dbReference>
<keyword evidence="6 8" id="KW-1133">Transmembrane helix</keyword>
<feature type="transmembrane region" description="Helical" evidence="8">
    <location>
        <begin position="196"/>
        <end position="217"/>
    </location>
</feature>
<evidence type="ECO:0000256" key="5">
    <source>
        <dbReference type="ARBA" id="ARBA00022692"/>
    </source>
</evidence>